<keyword evidence="5" id="KW-0221">Differentiation</keyword>
<dbReference type="OrthoDB" id="662284at2759"/>
<dbReference type="AlphaFoldDB" id="A0A1D6JPZ1"/>
<keyword evidence="4 7" id="KW-0732">Signal</keyword>
<dbReference type="InterPro" id="IPR044962">
    <property type="entry name" value="CLV3/ESR"/>
</dbReference>
<gene>
    <name evidence="9" type="primary">LOC542448</name>
    <name evidence="8" type="ORF">ZEAMMB73_Zm00001d027819</name>
</gene>
<dbReference type="PANTHER" id="PTHR36349:SF2">
    <property type="entry name" value="PROTEIN CLAVATA 3"/>
    <property type="match status" value="1"/>
</dbReference>
<dbReference type="Proteomes" id="UP000007305">
    <property type="component" value="Chromosome 1"/>
</dbReference>
<evidence type="ECO:0000256" key="6">
    <source>
        <dbReference type="SAM" id="MobiDB-lite"/>
    </source>
</evidence>
<dbReference type="RefSeq" id="NP_001314979.2">
    <property type="nucleotide sequence ID" value="NM_001328050.2"/>
</dbReference>
<dbReference type="EnsemblPlants" id="Zm00001eb005200_T001">
    <property type="protein sequence ID" value="Zm00001eb005200_P001"/>
    <property type="gene ID" value="Zm00001eb005200"/>
</dbReference>
<accession>A0A317YFD1</accession>
<feature type="compositionally biased region" description="Pro residues" evidence="6">
    <location>
        <begin position="123"/>
        <end position="132"/>
    </location>
</feature>
<dbReference type="ExpressionAtlas" id="A0A1D6JPZ1">
    <property type="expression patterns" value="baseline and differential"/>
</dbReference>
<evidence type="ECO:0000256" key="7">
    <source>
        <dbReference type="SAM" id="SignalP"/>
    </source>
</evidence>
<dbReference type="PANTHER" id="PTHR36349">
    <property type="entry name" value="PROTEIN CLAVATA 3"/>
    <property type="match status" value="1"/>
</dbReference>
<evidence type="ECO:0000313" key="10">
    <source>
        <dbReference type="Proteomes" id="UP000007305"/>
    </source>
</evidence>
<dbReference type="GO" id="GO:0005576">
    <property type="term" value="C:extracellular region"/>
    <property type="evidence" value="ECO:0007669"/>
    <property type="project" value="UniProtKB-SubCell"/>
</dbReference>
<evidence type="ECO:0000313" key="8">
    <source>
        <dbReference type="EMBL" id="ONL94060.1"/>
    </source>
</evidence>
<comment type="subcellular location">
    <subcellularLocation>
        <location evidence="1">Secreted</location>
    </subcellularLocation>
</comment>
<reference evidence="9" key="3">
    <citation type="submission" date="2021-05" db="UniProtKB">
        <authorList>
            <consortium name="EnsemblPlants"/>
        </authorList>
    </citation>
    <scope>IDENTIFICATION</scope>
    <source>
        <strain evidence="9">cv. B73</strain>
    </source>
</reference>
<feature type="region of interest" description="Disordered" evidence="6">
    <location>
        <begin position="70"/>
        <end position="132"/>
    </location>
</feature>
<evidence type="ECO:0000256" key="5">
    <source>
        <dbReference type="ARBA" id="ARBA00022782"/>
    </source>
</evidence>
<keyword evidence="3" id="KW-0964">Secreted</keyword>
<protein>
    <submittedName>
        <fullName evidence="8">Embryo surrounding region2</fullName>
    </submittedName>
</protein>
<dbReference type="Gramene" id="Zm00001eb005200_T001">
    <property type="protein sequence ID" value="Zm00001eb005200_P001"/>
    <property type="gene ID" value="Zm00001eb005200"/>
</dbReference>
<dbReference type="GeneID" id="542448"/>
<comment type="similarity">
    <text evidence="2">Belongs to the CLV3/ESR signal peptide family.</text>
</comment>
<reference evidence="9" key="2">
    <citation type="submission" date="2019-07" db="EMBL/GenBank/DDBJ databases">
        <authorList>
            <person name="Seetharam A."/>
            <person name="Woodhouse M."/>
            <person name="Cannon E."/>
        </authorList>
    </citation>
    <scope>NUCLEOTIDE SEQUENCE [LARGE SCALE GENOMIC DNA]</scope>
    <source>
        <strain evidence="9">cv. B73</strain>
    </source>
</reference>
<dbReference type="GO" id="GO:0030154">
    <property type="term" value="P:cell differentiation"/>
    <property type="evidence" value="ECO:0007669"/>
    <property type="project" value="UniProtKB-KW"/>
</dbReference>
<dbReference type="KEGG" id="zma:542448"/>
<evidence type="ECO:0000256" key="1">
    <source>
        <dbReference type="ARBA" id="ARBA00004613"/>
    </source>
</evidence>
<reference evidence="8 10" key="1">
    <citation type="submission" date="2015-12" db="EMBL/GenBank/DDBJ databases">
        <title>Update maize B73 reference genome by single molecule sequencing technologies.</title>
        <authorList>
            <consortium name="Maize Genome Sequencing Project"/>
            <person name="Ware D."/>
        </authorList>
    </citation>
    <scope>NUCLEOTIDE SEQUENCE [LARGE SCALE GENOMIC DNA]</scope>
    <source>
        <strain evidence="10">cv. B73</strain>
        <tissue evidence="8">Seedling</tissue>
    </source>
</reference>
<evidence type="ECO:0000256" key="4">
    <source>
        <dbReference type="ARBA" id="ARBA00022729"/>
    </source>
</evidence>
<proteinExistence type="inferred from homology"/>
<feature type="chain" id="PRO_5010805783" evidence="7">
    <location>
        <begin position="27"/>
        <end position="132"/>
    </location>
</feature>
<organism evidence="8">
    <name type="scientific">Zea mays</name>
    <name type="common">Maize</name>
    <dbReference type="NCBI Taxonomy" id="4577"/>
    <lineage>
        <taxon>Eukaryota</taxon>
        <taxon>Viridiplantae</taxon>
        <taxon>Streptophyta</taxon>
        <taxon>Embryophyta</taxon>
        <taxon>Tracheophyta</taxon>
        <taxon>Spermatophyta</taxon>
        <taxon>Magnoliopsida</taxon>
        <taxon>Liliopsida</taxon>
        <taxon>Poales</taxon>
        <taxon>Poaceae</taxon>
        <taxon>PACMAD clade</taxon>
        <taxon>Panicoideae</taxon>
        <taxon>Andropogonodae</taxon>
        <taxon>Andropogoneae</taxon>
        <taxon>Tripsacinae</taxon>
        <taxon>Zea</taxon>
    </lineage>
</organism>
<evidence type="ECO:0000313" key="9">
    <source>
        <dbReference type="EnsemblPlants" id="Zm00001eb005200_P001"/>
    </source>
</evidence>
<name>A0A1D6JPZ1_MAIZE</name>
<evidence type="ECO:0000256" key="3">
    <source>
        <dbReference type="ARBA" id="ARBA00022525"/>
    </source>
</evidence>
<sequence>MASRMGMVAILSLFVCALVASTSVNANVWQTDEDAFYSTNKLGVNGNMEMAQQQGGFIGHRPRLALFNRASKQLDREKRPVPSGPDPIHHSIPSHAPQHPPSYGKAPYEDDKSIASPGLSNPIGPPPFLDRY</sequence>
<evidence type="ECO:0000256" key="2">
    <source>
        <dbReference type="ARBA" id="ARBA00005416"/>
    </source>
</evidence>
<dbReference type="EMBL" id="CM007647">
    <property type="protein sequence ID" value="ONL94060.1"/>
    <property type="molecule type" value="Genomic_DNA"/>
</dbReference>
<keyword evidence="10" id="KW-1185">Reference proteome</keyword>
<dbReference type="STRING" id="4577.A0A1D6JPZ1"/>
<accession>A0A1D6JPZ1</accession>
<feature type="signal peptide" evidence="7">
    <location>
        <begin position="1"/>
        <end position="26"/>
    </location>
</feature>
<dbReference type="GO" id="GO:0033612">
    <property type="term" value="F:receptor serine/threonine kinase binding"/>
    <property type="evidence" value="ECO:0007669"/>
    <property type="project" value="InterPro"/>
</dbReference>